<evidence type="ECO:0000313" key="2">
    <source>
        <dbReference type="EMBL" id="MBR7618252.1"/>
    </source>
</evidence>
<dbReference type="InterPro" id="IPR036812">
    <property type="entry name" value="NAD(P)_OxRdtase_dom_sf"/>
</dbReference>
<dbReference type="Proteomes" id="UP000622580">
    <property type="component" value="Unassembled WGS sequence"/>
</dbReference>
<dbReference type="Gene3D" id="3.20.20.100">
    <property type="entry name" value="NADP-dependent oxidoreductase domain"/>
    <property type="match status" value="1"/>
</dbReference>
<evidence type="ECO:0000313" key="3">
    <source>
        <dbReference type="Proteomes" id="UP000622580"/>
    </source>
</evidence>
<comment type="caution">
    <text evidence="2">The sequence shown here is derived from an EMBL/GenBank/DDBJ whole genome shotgun (WGS) entry which is preliminary data.</text>
</comment>
<dbReference type="SUPFAM" id="SSF51430">
    <property type="entry name" value="NAD(P)-linked oxidoreductase"/>
    <property type="match status" value="1"/>
</dbReference>
<dbReference type="EMBL" id="JAGSGD010000001">
    <property type="protein sequence ID" value="MBR7618252.1"/>
    <property type="molecule type" value="Genomic_DNA"/>
</dbReference>
<reference evidence="2" key="1">
    <citation type="submission" date="2021-04" db="EMBL/GenBank/DDBJ databases">
        <title>Draft genome assembly of strain Phenylobacterium sp. 20VBR1 using MiniION and Illumina platforms.</title>
        <authorList>
            <person name="Thomas F.A."/>
            <person name="Krishnan K.P."/>
            <person name="Sinha R.K."/>
        </authorList>
    </citation>
    <scope>NUCLEOTIDE SEQUENCE</scope>
    <source>
        <strain evidence="2">20VBR1</strain>
    </source>
</reference>
<dbReference type="PANTHER" id="PTHR43312">
    <property type="entry name" value="D-THREO-ALDOSE 1-DEHYDROGENASE"/>
    <property type="match status" value="1"/>
</dbReference>
<evidence type="ECO:0000259" key="1">
    <source>
        <dbReference type="Pfam" id="PF00248"/>
    </source>
</evidence>
<keyword evidence="3" id="KW-1185">Reference proteome</keyword>
<dbReference type="InterPro" id="IPR023210">
    <property type="entry name" value="NADP_OxRdtase_dom"/>
</dbReference>
<name>A0A941CXP2_9CAUL</name>
<dbReference type="PANTHER" id="PTHR43312:SF1">
    <property type="entry name" value="NADP-DEPENDENT OXIDOREDUCTASE DOMAIN-CONTAINING PROTEIN"/>
    <property type="match status" value="1"/>
</dbReference>
<dbReference type="RefSeq" id="WP_215338133.1">
    <property type="nucleotide sequence ID" value="NZ_JAGSGD010000001.1"/>
</dbReference>
<dbReference type="InterPro" id="IPR053135">
    <property type="entry name" value="AKR2_Oxidoreductase"/>
</dbReference>
<gene>
    <name evidence="2" type="ORF">JKL49_02525</name>
</gene>
<organism evidence="2 3">
    <name type="scientific">Phenylobacterium glaciei</name>
    <dbReference type="NCBI Taxonomy" id="2803784"/>
    <lineage>
        <taxon>Bacteria</taxon>
        <taxon>Pseudomonadati</taxon>
        <taxon>Pseudomonadota</taxon>
        <taxon>Alphaproteobacteria</taxon>
        <taxon>Caulobacterales</taxon>
        <taxon>Caulobacteraceae</taxon>
        <taxon>Phenylobacterium</taxon>
    </lineage>
</organism>
<dbReference type="AlphaFoldDB" id="A0A941CXP2"/>
<sequence>MKSQSLGSLGSVSRLTLGGGGIGQVWGETSRGEAAATLRAAVDGGIDLIDTAPMYLNCEQIIGETFQGALPAHVRVTSKCDLGSPPAAEVAARLEASLTTSLAAMRLERADVFFLHSSIAPDDYAYAHGDARRAAFSTTWSLYVDEVVPAFERLVAQGRIGAWGITGIGVPKSVLAAIDHSPTPAVVQVITNLMDSAGGIRRFAEPAEPRTVLAAANARGLGVMGIRAVQAGALTAQMDRELSPNHPDARDYQRAEPYRVLCASWGADPAVVAHRYALGMAGVDTLVLGVKNRAELTAALAAEAAGPLSEAEVTQIDQLGLRA</sequence>
<dbReference type="Pfam" id="PF00248">
    <property type="entry name" value="Aldo_ket_red"/>
    <property type="match status" value="1"/>
</dbReference>
<protein>
    <submittedName>
        <fullName evidence="2">Aldo/keto reductase</fullName>
    </submittedName>
</protein>
<proteinExistence type="predicted"/>
<feature type="domain" description="NADP-dependent oxidoreductase" evidence="1">
    <location>
        <begin position="14"/>
        <end position="319"/>
    </location>
</feature>
<accession>A0A941CXP2</accession>